<keyword evidence="3" id="KW-1185">Reference proteome</keyword>
<gene>
    <name evidence="2" type="ORF">PG999_000734</name>
</gene>
<organism evidence="2 3">
    <name type="scientific">Apiospora kogelbergensis</name>
    <dbReference type="NCBI Taxonomy" id="1337665"/>
    <lineage>
        <taxon>Eukaryota</taxon>
        <taxon>Fungi</taxon>
        <taxon>Dikarya</taxon>
        <taxon>Ascomycota</taxon>
        <taxon>Pezizomycotina</taxon>
        <taxon>Sordariomycetes</taxon>
        <taxon>Xylariomycetidae</taxon>
        <taxon>Amphisphaeriales</taxon>
        <taxon>Apiosporaceae</taxon>
        <taxon>Apiospora</taxon>
    </lineage>
</organism>
<feature type="compositionally biased region" description="Polar residues" evidence="1">
    <location>
        <begin position="202"/>
        <end position="219"/>
    </location>
</feature>
<reference evidence="2 3" key="1">
    <citation type="submission" date="2023-01" db="EMBL/GenBank/DDBJ databases">
        <title>Analysis of 21 Apiospora genomes using comparative genomics revels a genus with tremendous synthesis potential of carbohydrate active enzymes and secondary metabolites.</title>
        <authorList>
            <person name="Sorensen T."/>
        </authorList>
    </citation>
    <scope>NUCLEOTIDE SEQUENCE [LARGE SCALE GENOMIC DNA]</scope>
    <source>
        <strain evidence="2 3">CBS 117206</strain>
    </source>
</reference>
<comment type="caution">
    <text evidence="2">The sequence shown here is derived from an EMBL/GenBank/DDBJ whole genome shotgun (WGS) entry which is preliminary data.</text>
</comment>
<protein>
    <submittedName>
        <fullName evidence="2">Anaphase-promoting complex subunit 11</fullName>
    </submittedName>
</protein>
<proteinExistence type="predicted"/>
<evidence type="ECO:0000313" key="3">
    <source>
        <dbReference type="Proteomes" id="UP001392437"/>
    </source>
</evidence>
<dbReference type="EMBL" id="JAQQWP010000001">
    <property type="protein sequence ID" value="KAK8132561.1"/>
    <property type="molecule type" value="Genomic_DNA"/>
</dbReference>
<sequence length="264" mass="28957">MHRSQAPPFAPIYTLVTNTSTRSTHHPHVHYIFNDDDPDILSQALAHQHERNVDESTSDPQSHGRTVLLDVEPDADGGYKVSWASSLSPSWAVVDAQLSRIAPPSEAAGADTSGSADNPQKSDRLMLRIDGIEAASAGTESELRLSNRSGQGSGSGSSLGSSQRDRDNESYSTLVDEFERRMVMLRKMVDSSEERRQKSKLKQLQNLFPPCNLNSPSQSRRSHEAVRPLASSKALHTHIYRPSGHSGVKATFYASMVYHAVLPV</sequence>
<dbReference type="AlphaFoldDB" id="A0AAW0RCS9"/>
<name>A0AAW0RCS9_9PEZI</name>
<feature type="region of interest" description="Disordered" evidence="1">
    <location>
        <begin position="103"/>
        <end position="123"/>
    </location>
</feature>
<accession>A0AAW0RCS9</accession>
<evidence type="ECO:0000256" key="1">
    <source>
        <dbReference type="SAM" id="MobiDB-lite"/>
    </source>
</evidence>
<dbReference type="Proteomes" id="UP001392437">
    <property type="component" value="Unassembled WGS sequence"/>
</dbReference>
<feature type="region of interest" description="Disordered" evidence="1">
    <location>
        <begin position="137"/>
        <end position="171"/>
    </location>
</feature>
<feature type="region of interest" description="Disordered" evidence="1">
    <location>
        <begin position="189"/>
        <end position="220"/>
    </location>
</feature>
<evidence type="ECO:0000313" key="2">
    <source>
        <dbReference type="EMBL" id="KAK8132561.1"/>
    </source>
</evidence>